<dbReference type="InterPro" id="IPR000551">
    <property type="entry name" value="MerR-type_HTH_dom"/>
</dbReference>
<protein>
    <submittedName>
        <fullName evidence="2">MerR family transcriptional regulator</fullName>
    </submittedName>
</protein>
<dbReference type="CDD" id="cd00592">
    <property type="entry name" value="HTH_MerR-like"/>
    <property type="match status" value="1"/>
</dbReference>
<dbReference type="SMART" id="SM00422">
    <property type="entry name" value="HTH_MERR"/>
    <property type="match status" value="1"/>
</dbReference>
<dbReference type="SUPFAM" id="SSF46955">
    <property type="entry name" value="Putative DNA-binding domain"/>
    <property type="match status" value="1"/>
</dbReference>
<dbReference type="EMBL" id="JASTZU010000018">
    <property type="protein sequence ID" value="MDL4839892.1"/>
    <property type="molecule type" value="Genomic_DNA"/>
</dbReference>
<sequence>MQIKDFAEKYQLQAYTIRYYEKENILKPKRLENGNPEYDEECEKQIQLMIVLKKLGFTFESVQGGACIEYQSSCAY</sequence>
<accession>A0ABT7L218</accession>
<dbReference type="Proteomes" id="UP001235343">
    <property type="component" value="Unassembled WGS sequence"/>
</dbReference>
<name>A0ABT7L218_9BACI</name>
<comment type="caution">
    <text evidence="2">The sequence shown here is derived from an EMBL/GenBank/DDBJ whole genome shotgun (WGS) entry which is preliminary data.</text>
</comment>
<reference evidence="2 3" key="1">
    <citation type="submission" date="2023-06" db="EMBL/GenBank/DDBJ databases">
        <title>Aquibacillus rhizosphaerae LR5S19.</title>
        <authorList>
            <person name="Sun J.-Q."/>
        </authorList>
    </citation>
    <scope>NUCLEOTIDE SEQUENCE [LARGE SCALE GENOMIC DNA]</scope>
    <source>
        <strain evidence="2 3">LR5S19</strain>
    </source>
</reference>
<keyword evidence="3" id="KW-1185">Reference proteome</keyword>
<evidence type="ECO:0000313" key="3">
    <source>
        <dbReference type="Proteomes" id="UP001235343"/>
    </source>
</evidence>
<dbReference type="Pfam" id="PF13411">
    <property type="entry name" value="MerR_1"/>
    <property type="match status" value="1"/>
</dbReference>
<dbReference type="Gene3D" id="1.10.1660.10">
    <property type="match status" value="1"/>
</dbReference>
<organism evidence="2 3">
    <name type="scientific">Aquibacillus rhizosphaerae</name>
    <dbReference type="NCBI Taxonomy" id="3051431"/>
    <lineage>
        <taxon>Bacteria</taxon>
        <taxon>Bacillati</taxon>
        <taxon>Bacillota</taxon>
        <taxon>Bacilli</taxon>
        <taxon>Bacillales</taxon>
        <taxon>Bacillaceae</taxon>
        <taxon>Aquibacillus</taxon>
    </lineage>
</organism>
<evidence type="ECO:0000313" key="2">
    <source>
        <dbReference type="EMBL" id="MDL4839892.1"/>
    </source>
</evidence>
<evidence type="ECO:0000259" key="1">
    <source>
        <dbReference type="PROSITE" id="PS50937"/>
    </source>
</evidence>
<proteinExistence type="predicted"/>
<dbReference type="InterPro" id="IPR009061">
    <property type="entry name" value="DNA-bd_dom_put_sf"/>
</dbReference>
<feature type="domain" description="HTH merR-type" evidence="1">
    <location>
        <begin position="1"/>
        <end position="34"/>
    </location>
</feature>
<gene>
    <name evidence="2" type="ORF">QQS35_05410</name>
</gene>
<dbReference type="PROSITE" id="PS50937">
    <property type="entry name" value="HTH_MERR_2"/>
    <property type="match status" value="1"/>
</dbReference>
<dbReference type="RefSeq" id="WP_285930863.1">
    <property type="nucleotide sequence ID" value="NZ_JASTZU010000018.1"/>
</dbReference>